<dbReference type="SUPFAM" id="SSF50978">
    <property type="entry name" value="WD40 repeat-like"/>
    <property type="match status" value="1"/>
</dbReference>
<dbReference type="InterPro" id="IPR019775">
    <property type="entry name" value="WD40_repeat_CS"/>
</dbReference>
<reference evidence="6" key="1">
    <citation type="journal article" date="2021" name="Antonie Van Leeuwenhoek">
        <title>Draft genome and description of Waterburya agarophytonicola gen. nov. sp. nov. (Pleurocapsales, Cyanobacteria): a seaweed symbiont.</title>
        <authorList>
            <person name="Bonthond G."/>
            <person name="Shalygin S."/>
            <person name="Bayer T."/>
            <person name="Weinberger F."/>
        </authorList>
    </citation>
    <scope>NUCLEOTIDE SEQUENCE</scope>
    <source>
        <strain evidence="6">KI4</strain>
    </source>
</reference>
<dbReference type="PROSITE" id="PS50076">
    <property type="entry name" value="DNAJ_2"/>
    <property type="match status" value="1"/>
</dbReference>
<dbReference type="InterPro" id="IPR001680">
    <property type="entry name" value="WD40_rpt"/>
</dbReference>
<accession>A0A964FEE4</accession>
<proteinExistence type="predicted"/>
<evidence type="ECO:0000256" key="4">
    <source>
        <dbReference type="PROSITE-ProRule" id="PRU00339"/>
    </source>
</evidence>
<evidence type="ECO:0000256" key="3">
    <source>
        <dbReference type="PROSITE-ProRule" id="PRU00221"/>
    </source>
</evidence>
<evidence type="ECO:0000256" key="1">
    <source>
        <dbReference type="ARBA" id="ARBA00022574"/>
    </source>
</evidence>
<dbReference type="PRINTS" id="PR00320">
    <property type="entry name" value="GPROTEINBRPT"/>
</dbReference>
<sequence length="493" mass="54691">MNNVAQSYAILEISPTASPELTKQAYRKLAKIWHPDRYVNDPILKAKAEAKIKTINLAYAAIKADLAKKDSNAVKLNTVTNSAPHTSQTRVENTQQTPEFYYQQGMSYLNSEDYDAALDSFSRVIKLDLNYIEAYQCRGFILSKLGYNLRADAEFKKAHQIKLKNRTTTSYNKKYTPEGYSDRGYTVKATANNQSSTPLKFWHTIIGFERAIQFLAVSCDGQIASASNDKEINLWQVNTGKRISVLKGHTDNVTCLAMSVSGRTLISGSKDKTIRFWDLQERKIIRTFGGYFDGHLSEVVALALTPDNQTLISCGGDNSLKIWDVNRGMEIQNISVFAAVTCLALSPDGRLFCTGGLEPELRIRNAKTGQVIRSINNNSGILSLAFSPDGNLLATGGFNRHIKLWDLTTGQEIYTLMGHTDRVSQVIFSQDGKTLISSSWDKTIKLWKLSTGEEITSVEAHAAKINSMALAPNNQTIASGSADNTIKLWQCNL</sequence>
<feature type="domain" description="J" evidence="5">
    <location>
        <begin position="6"/>
        <end position="75"/>
    </location>
</feature>
<dbReference type="AlphaFoldDB" id="A0A964FEE4"/>
<dbReference type="RefSeq" id="WP_229639583.1">
    <property type="nucleotide sequence ID" value="NZ_JADWDC010000010.1"/>
</dbReference>
<dbReference type="SUPFAM" id="SSF46565">
    <property type="entry name" value="Chaperone J-domain"/>
    <property type="match status" value="1"/>
</dbReference>
<dbReference type="Pfam" id="PF00226">
    <property type="entry name" value="DnaJ"/>
    <property type="match status" value="1"/>
</dbReference>
<dbReference type="Gene3D" id="1.25.40.10">
    <property type="entry name" value="Tetratricopeptide repeat domain"/>
    <property type="match status" value="1"/>
</dbReference>
<dbReference type="PROSITE" id="PS50294">
    <property type="entry name" value="WD_REPEATS_REGION"/>
    <property type="match status" value="5"/>
</dbReference>
<dbReference type="PANTHER" id="PTHR19848:SF8">
    <property type="entry name" value="F-BOX AND WD REPEAT DOMAIN CONTAINING 7"/>
    <property type="match status" value="1"/>
</dbReference>
<feature type="repeat" description="WD" evidence="3">
    <location>
        <begin position="416"/>
        <end position="457"/>
    </location>
</feature>
<dbReference type="Gene3D" id="1.10.287.110">
    <property type="entry name" value="DnaJ domain"/>
    <property type="match status" value="1"/>
</dbReference>
<name>A0A964FEE4_9CYAN</name>
<dbReference type="InterPro" id="IPR020472">
    <property type="entry name" value="WD40_PAC1"/>
</dbReference>
<feature type="repeat" description="WD" evidence="3">
    <location>
        <begin position="292"/>
        <end position="333"/>
    </location>
</feature>
<dbReference type="Gene3D" id="2.130.10.10">
    <property type="entry name" value="YVTN repeat-like/Quinoprotein amine dehydrogenase"/>
    <property type="match status" value="3"/>
</dbReference>
<dbReference type="EMBL" id="JADWDC010000010">
    <property type="protein sequence ID" value="MCC0176545.1"/>
    <property type="molecule type" value="Genomic_DNA"/>
</dbReference>
<dbReference type="InterPro" id="IPR036322">
    <property type="entry name" value="WD40_repeat_dom_sf"/>
</dbReference>
<dbReference type="InterPro" id="IPR011990">
    <property type="entry name" value="TPR-like_helical_dom_sf"/>
</dbReference>
<feature type="repeat" description="WD" evidence="3">
    <location>
        <begin position="458"/>
        <end position="493"/>
    </location>
</feature>
<evidence type="ECO:0000259" key="5">
    <source>
        <dbReference type="PROSITE" id="PS50076"/>
    </source>
</evidence>
<evidence type="ECO:0000313" key="7">
    <source>
        <dbReference type="Proteomes" id="UP000729733"/>
    </source>
</evidence>
<feature type="repeat" description="WD" evidence="3">
    <location>
        <begin position="246"/>
        <end position="287"/>
    </location>
</feature>
<dbReference type="InterPro" id="IPR015943">
    <property type="entry name" value="WD40/YVTN_repeat-like_dom_sf"/>
</dbReference>
<gene>
    <name evidence="6" type="ORF">I4641_06080</name>
</gene>
<evidence type="ECO:0000313" key="6">
    <source>
        <dbReference type="EMBL" id="MCC0176545.1"/>
    </source>
</evidence>
<feature type="repeat" description="WD" evidence="3">
    <location>
        <begin position="223"/>
        <end position="245"/>
    </location>
</feature>
<dbReference type="InterPro" id="IPR019734">
    <property type="entry name" value="TPR_rpt"/>
</dbReference>
<dbReference type="PROSITE" id="PS00678">
    <property type="entry name" value="WD_REPEATS_1"/>
    <property type="match status" value="3"/>
</dbReference>
<dbReference type="CDD" id="cd00200">
    <property type="entry name" value="WD40"/>
    <property type="match status" value="1"/>
</dbReference>
<feature type="repeat" description="WD" evidence="3">
    <location>
        <begin position="374"/>
        <end position="415"/>
    </location>
</feature>
<dbReference type="SMART" id="SM00028">
    <property type="entry name" value="TPR"/>
    <property type="match status" value="1"/>
</dbReference>
<feature type="repeat" description="TPR" evidence="4">
    <location>
        <begin position="98"/>
        <end position="131"/>
    </location>
</feature>
<keyword evidence="7" id="KW-1185">Reference proteome</keyword>
<dbReference type="SUPFAM" id="SSF48452">
    <property type="entry name" value="TPR-like"/>
    <property type="match status" value="1"/>
</dbReference>
<dbReference type="CDD" id="cd06257">
    <property type="entry name" value="DnaJ"/>
    <property type="match status" value="1"/>
</dbReference>
<organism evidence="6 7">
    <name type="scientific">Waterburya agarophytonicola KI4</name>
    <dbReference type="NCBI Taxonomy" id="2874699"/>
    <lineage>
        <taxon>Bacteria</taxon>
        <taxon>Bacillati</taxon>
        <taxon>Cyanobacteriota</taxon>
        <taxon>Cyanophyceae</taxon>
        <taxon>Pleurocapsales</taxon>
        <taxon>Hyellaceae</taxon>
        <taxon>Waterburya</taxon>
        <taxon>Waterburya agarophytonicola</taxon>
    </lineage>
</organism>
<protein>
    <submittedName>
        <fullName evidence="6">DnaJ domain-containing protein</fullName>
    </submittedName>
</protein>
<keyword evidence="2" id="KW-0677">Repeat</keyword>
<keyword evidence="1 3" id="KW-0853">WD repeat</keyword>
<dbReference type="Proteomes" id="UP000729733">
    <property type="component" value="Unassembled WGS sequence"/>
</dbReference>
<dbReference type="PROSITE" id="PS50082">
    <property type="entry name" value="WD_REPEATS_2"/>
    <property type="match status" value="6"/>
</dbReference>
<dbReference type="Pfam" id="PF00400">
    <property type="entry name" value="WD40"/>
    <property type="match status" value="6"/>
</dbReference>
<dbReference type="SMART" id="SM00271">
    <property type="entry name" value="DnaJ"/>
    <property type="match status" value="1"/>
</dbReference>
<dbReference type="SMART" id="SM00320">
    <property type="entry name" value="WD40"/>
    <property type="match status" value="7"/>
</dbReference>
<dbReference type="InterPro" id="IPR036869">
    <property type="entry name" value="J_dom_sf"/>
</dbReference>
<dbReference type="PANTHER" id="PTHR19848">
    <property type="entry name" value="WD40 REPEAT PROTEIN"/>
    <property type="match status" value="1"/>
</dbReference>
<dbReference type="PROSITE" id="PS50005">
    <property type="entry name" value="TPR"/>
    <property type="match status" value="1"/>
</dbReference>
<comment type="caution">
    <text evidence="6">The sequence shown here is derived from an EMBL/GenBank/DDBJ whole genome shotgun (WGS) entry which is preliminary data.</text>
</comment>
<dbReference type="InterPro" id="IPR001623">
    <property type="entry name" value="DnaJ_domain"/>
</dbReference>
<dbReference type="PRINTS" id="PR00625">
    <property type="entry name" value="JDOMAIN"/>
</dbReference>
<dbReference type="Pfam" id="PF13181">
    <property type="entry name" value="TPR_8"/>
    <property type="match status" value="1"/>
</dbReference>
<keyword evidence="4" id="KW-0802">TPR repeat</keyword>
<evidence type="ECO:0000256" key="2">
    <source>
        <dbReference type="ARBA" id="ARBA00022737"/>
    </source>
</evidence>